<evidence type="ECO:0000313" key="3">
    <source>
        <dbReference type="EMBL" id="KAF4144108.1"/>
    </source>
</evidence>
<gene>
    <name evidence="2" type="ORF">GN244_ATG05296</name>
    <name evidence="3" type="ORF">GN958_ATG06700</name>
</gene>
<feature type="region of interest" description="Disordered" evidence="1">
    <location>
        <begin position="1"/>
        <end position="20"/>
    </location>
</feature>
<dbReference type="Proteomes" id="UP000704712">
    <property type="component" value="Unassembled WGS sequence"/>
</dbReference>
<accession>A0A833SYX6</accession>
<organism evidence="2 4">
    <name type="scientific">Phytophthora infestans</name>
    <name type="common">Potato late blight agent</name>
    <name type="synonym">Botrytis infestans</name>
    <dbReference type="NCBI Taxonomy" id="4787"/>
    <lineage>
        <taxon>Eukaryota</taxon>
        <taxon>Sar</taxon>
        <taxon>Stramenopiles</taxon>
        <taxon>Oomycota</taxon>
        <taxon>Peronosporomycetes</taxon>
        <taxon>Peronosporales</taxon>
        <taxon>Peronosporaceae</taxon>
        <taxon>Phytophthora</taxon>
    </lineage>
</organism>
<proteinExistence type="predicted"/>
<protein>
    <recommendedName>
        <fullName evidence="5">Ubiquitin-like domain-containing protein</fullName>
    </recommendedName>
</protein>
<evidence type="ECO:0000256" key="1">
    <source>
        <dbReference type="SAM" id="MobiDB-lite"/>
    </source>
</evidence>
<dbReference type="EMBL" id="JAACNO010000897">
    <property type="protein sequence ID" value="KAF4144108.1"/>
    <property type="molecule type" value="Genomic_DNA"/>
</dbReference>
<name>A0A833SYX6_PHYIN</name>
<keyword evidence="4" id="KW-1185">Reference proteome</keyword>
<dbReference type="EMBL" id="WSZM01000101">
    <property type="protein sequence ID" value="KAF4042403.1"/>
    <property type="molecule type" value="Genomic_DNA"/>
</dbReference>
<evidence type="ECO:0000313" key="4">
    <source>
        <dbReference type="Proteomes" id="UP000602510"/>
    </source>
</evidence>
<sequence>MPPKKKTKGKKNKASAGGADAADNAVEATSIIDSAPPIFIQADPVHYVTLDMRLLNWSYLNFKFRTKTSTRLFAVKQQIQKQHGPITELKICKGHFAEANELRHDMMTLAEYGVEGAPEGDPEVVCLIHYDFKPEQHDNPLLLAMEKN</sequence>
<dbReference type="Proteomes" id="UP000602510">
    <property type="component" value="Unassembled WGS sequence"/>
</dbReference>
<dbReference type="AlphaFoldDB" id="A0A833SYX6"/>
<comment type="caution">
    <text evidence="2">The sequence shown here is derived from an EMBL/GenBank/DDBJ whole genome shotgun (WGS) entry which is preliminary data.</text>
</comment>
<evidence type="ECO:0000313" key="2">
    <source>
        <dbReference type="EMBL" id="KAF4042403.1"/>
    </source>
</evidence>
<reference evidence="2" key="1">
    <citation type="submission" date="2020-04" db="EMBL/GenBank/DDBJ databases">
        <title>Hybrid Assembly of Korean Phytophthora infestans isolates.</title>
        <authorList>
            <person name="Prokchorchik M."/>
            <person name="Lee Y."/>
            <person name="Seo J."/>
            <person name="Cho J.-H."/>
            <person name="Park Y.-E."/>
            <person name="Jang D.-C."/>
            <person name="Im J.-S."/>
            <person name="Choi J.-G."/>
            <person name="Park H.-J."/>
            <person name="Lee G.-B."/>
            <person name="Lee Y.-G."/>
            <person name="Hong S.-Y."/>
            <person name="Cho K."/>
            <person name="Sohn K.H."/>
        </authorList>
    </citation>
    <scope>NUCLEOTIDE SEQUENCE</scope>
    <source>
        <strain evidence="2">KR_1_A1</strain>
        <strain evidence="3">KR_2_A2</strain>
    </source>
</reference>
<feature type="compositionally biased region" description="Basic residues" evidence="1">
    <location>
        <begin position="1"/>
        <end position="13"/>
    </location>
</feature>
<evidence type="ECO:0008006" key="5">
    <source>
        <dbReference type="Google" id="ProtNLM"/>
    </source>
</evidence>